<reference evidence="2 3" key="1">
    <citation type="submission" date="2019-07" db="EMBL/GenBank/DDBJ databases">
        <title>Annotation for the trematode Paragonimus westermani.</title>
        <authorList>
            <person name="Choi Y.-J."/>
        </authorList>
    </citation>
    <scope>NUCLEOTIDE SEQUENCE [LARGE SCALE GENOMIC DNA]</scope>
    <source>
        <strain evidence="2">180907_Pwestermani</strain>
    </source>
</reference>
<name>A0A8T0D896_9TREM</name>
<feature type="compositionally biased region" description="Polar residues" evidence="1">
    <location>
        <begin position="428"/>
        <end position="439"/>
    </location>
</feature>
<evidence type="ECO:0000313" key="3">
    <source>
        <dbReference type="Proteomes" id="UP000699462"/>
    </source>
</evidence>
<keyword evidence="3" id="KW-1185">Reference proteome</keyword>
<proteinExistence type="predicted"/>
<dbReference type="EMBL" id="JTDF01015285">
    <property type="protein sequence ID" value="KAF8562988.1"/>
    <property type="molecule type" value="Genomic_DNA"/>
</dbReference>
<dbReference type="OrthoDB" id="6251158at2759"/>
<organism evidence="2 3">
    <name type="scientific">Paragonimus westermani</name>
    <dbReference type="NCBI Taxonomy" id="34504"/>
    <lineage>
        <taxon>Eukaryota</taxon>
        <taxon>Metazoa</taxon>
        <taxon>Spiralia</taxon>
        <taxon>Lophotrochozoa</taxon>
        <taxon>Platyhelminthes</taxon>
        <taxon>Trematoda</taxon>
        <taxon>Digenea</taxon>
        <taxon>Plagiorchiida</taxon>
        <taxon>Troglotremata</taxon>
        <taxon>Troglotrematidae</taxon>
        <taxon>Paragonimus</taxon>
    </lineage>
</organism>
<feature type="region of interest" description="Disordered" evidence="1">
    <location>
        <begin position="423"/>
        <end position="442"/>
    </location>
</feature>
<evidence type="ECO:0000256" key="1">
    <source>
        <dbReference type="SAM" id="MobiDB-lite"/>
    </source>
</evidence>
<sequence>MRRKGRVSLSPMEINDAVLEPIDSSDVESDCLPLDSRERALIGTDSAQASFDCPLDSQKTSPTPSICEADLCEAYLEHLWGPKRVAYFFRPNFSRSRNESISRRKGTAAEPLYLGGYPTGMLRGARVPFRPDLKPWLIKPVLLPERAGRKLSLTQQLSTLSSHSGSLTPNERRLSDGSSLLENLRLHAGLNCGAKSVWEFLRSKSYELLVKLEQELDADMRATFDAFTRERVLRGEEKPPLCDFVRENHSNALSNTMRNLKAPRMEKQFRKLRAMVSWAERNQDQFRIAAFQHDLKDMLTDEEISKLVSEKLGKRPPIQPGFCVISQAEADQISGILPLMHIRQNLGPLERPEPVLEDNPYPFRFSLFPEAILKKAAGKSVHKQVDHMRRRRPGPKDAESIPQSYQLTSRFTYMRPSGCPHDEIRSSPRPTESIPTGKPQTKDTLLKTSHHEGRPIQIGDLNFPRRDSTVQPLCWAQLVDQYRKLRHKHSSIDACLPTDPTETDILGTNALRQRYDLKRTSPSLWKPSAAVPT</sequence>
<accession>A0A8T0D896</accession>
<feature type="compositionally biased region" description="Basic residues" evidence="1">
    <location>
        <begin position="379"/>
        <end position="393"/>
    </location>
</feature>
<dbReference type="Proteomes" id="UP000699462">
    <property type="component" value="Unassembled WGS sequence"/>
</dbReference>
<protein>
    <submittedName>
        <fullName evidence="2">Uncharacterized protein</fullName>
    </submittedName>
</protein>
<feature type="region of interest" description="Disordered" evidence="1">
    <location>
        <begin position="379"/>
        <end position="401"/>
    </location>
</feature>
<comment type="caution">
    <text evidence="2">The sequence shown here is derived from an EMBL/GenBank/DDBJ whole genome shotgun (WGS) entry which is preliminary data.</text>
</comment>
<dbReference type="AlphaFoldDB" id="A0A8T0D896"/>
<evidence type="ECO:0000313" key="2">
    <source>
        <dbReference type="EMBL" id="KAF8562988.1"/>
    </source>
</evidence>
<gene>
    <name evidence="2" type="ORF">P879_06722</name>
</gene>